<evidence type="ECO:0000256" key="5">
    <source>
        <dbReference type="ARBA" id="ARBA00022777"/>
    </source>
</evidence>
<name>A0A6J4PMR6_9BACT</name>
<evidence type="ECO:0000256" key="1">
    <source>
        <dbReference type="ARBA" id="ARBA00000085"/>
    </source>
</evidence>
<evidence type="ECO:0000256" key="2">
    <source>
        <dbReference type="ARBA" id="ARBA00012438"/>
    </source>
</evidence>
<feature type="domain" description="Response regulatory" evidence="10">
    <location>
        <begin position="6"/>
        <end position="120"/>
    </location>
</feature>
<dbReference type="SMART" id="SM00388">
    <property type="entry name" value="HisKA"/>
    <property type="match status" value="1"/>
</dbReference>
<evidence type="ECO:0000256" key="8">
    <source>
        <dbReference type="SAM" id="MobiDB-lite"/>
    </source>
</evidence>
<evidence type="ECO:0000256" key="4">
    <source>
        <dbReference type="ARBA" id="ARBA00022679"/>
    </source>
</evidence>
<dbReference type="PROSITE" id="PS50109">
    <property type="entry name" value="HIS_KIN"/>
    <property type="match status" value="1"/>
</dbReference>
<evidence type="ECO:0000259" key="9">
    <source>
        <dbReference type="PROSITE" id="PS50109"/>
    </source>
</evidence>
<dbReference type="Pfam" id="PF02518">
    <property type="entry name" value="HATPase_c"/>
    <property type="match status" value="1"/>
</dbReference>
<comment type="catalytic activity">
    <reaction evidence="1">
        <text>ATP + protein L-histidine = ADP + protein N-phospho-L-histidine.</text>
        <dbReference type="EC" id="2.7.13.3"/>
    </reaction>
</comment>
<feature type="coiled-coil region" evidence="7">
    <location>
        <begin position="126"/>
        <end position="156"/>
    </location>
</feature>
<dbReference type="GO" id="GO:0009927">
    <property type="term" value="F:histidine phosphotransfer kinase activity"/>
    <property type="evidence" value="ECO:0007669"/>
    <property type="project" value="TreeGrafter"/>
</dbReference>
<dbReference type="GO" id="GO:0005886">
    <property type="term" value="C:plasma membrane"/>
    <property type="evidence" value="ECO:0007669"/>
    <property type="project" value="TreeGrafter"/>
</dbReference>
<dbReference type="InterPro" id="IPR003661">
    <property type="entry name" value="HisK_dim/P_dom"/>
</dbReference>
<evidence type="ECO:0000256" key="7">
    <source>
        <dbReference type="SAM" id="Coils"/>
    </source>
</evidence>
<evidence type="ECO:0000313" key="11">
    <source>
        <dbReference type="EMBL" id="CAA9415099.1"/>
    </source>
</evidence>
<dbReference type="PRINTS" id="PR00344">
    <property type="entry name" value="BCTRLSENSOR"/>
</dbReference>
<accession>A0A6J4PMR6</accession>
<gene>
    <name evidence="11" type="ORF">AVDCRST_MAG64-2550</name>
</gene>
<feature type="non-terminal residue" evidence="11">
    <location>
        <position position="420"/>
    </location>
</feature>
<dbReference type="GO" id="GO:0000155">
    <property type="term" value="F:phosphorelay sensor kinase activity"/>
    <property type="evidence" value="ECO:0007669"/>
    <property type="project" value="InterPro"/>
</dbReference>
<dbReference type="CDD" id="cd00075">
    <property type="entry name" value="HATPase"/>
    <property type="match status" value="1"/>
</dbReference>
<dbReference type="EMBL" id="CADCUQ010000571">
    <property type="protein sequence ID" value="CAA9415099.1"/>
    <property type="molecule type" value="Genomic_DNA"/>
</dbReference>
<dbReference type="Gene3D" id="1.10.287.130">
    <property type="match status" value="1"/>
</dbReference>
<feature type="domain" description="Histidine kinase" evidence="9">
    <location>
        <begin position="163"/>
        <end position="388"/>
    </location>
</feature>
<evidence type="ECO:0000256" key="3">
    <source>
        <dbReference type="ARBA" id="ARBA00022553"/>
    </source>
</evidence>
<dbReference type="AlphaFoldDB" id="A0A6J4PMR6"/>
<keyword evidence="3 6" id="KW-0597">Phosphoprotein</keyword>
<dbReference type="PANTHER" id="PTHR43047">
    <property type="entry name" value="TWO-COMPONENT HISTIDINE PROTEIN KINASE"/>
    <property type="match status" value="1"/>
</dbReference>
<dbReference type="Gene3D" id="3.40.50.2300">
    <property type="match status" value="1"/>
</dbReference>
<feature type="compositionally biased region" description="Low complexity" evidence="8">
    <location>
        <begin position="407"/>
        <end position="420"/>
    </location>
</feature>
<dbReference type="InterPro" id="IPR003594">
    <property type="entry name" value="HATPase_dom"/>
</dbReference>
<keyword evidence="7" id="KW-0175">Coiled coil</keyword>
<dbReference type="EC" id="2.7.13.3" evidence="2"/>
<proteinExistence type="predicted"/>
<evidence type="ECO:0000259" key="10">
    <source>
        <dbReference type="PROSITE" id="PS50110"/>
    </source>
</evidence>
<dbReference type="Pfam" id="PF00512">
    <property type="entry name" value="HisKA"/>
    <property type="match status" value="1"/>
</dbReference>
<evidence type="ECO:0000256" key="6">
    <source>
        <dbReference type="PROSITE-ProRule" id="PRU00169"/>
    </source>
</evidence>
<dbReference type="PROSITE" id="PS50110">
    <property type="entry name" value="RESPONSE_REGULATORY"/>
    <property type="match status" value="1"/>
</dbReference>
<dbReference type="SUPFAM" id="SSF55874">
    <property type="entry name" value="ATPase domain of HSP90 chaperone/DNA topoisomerase II/histidine kinase"/>
    <property type="match status" value="1"/>
</dbReference>
<dbReference type="SUPFAM" id="SSF47384">
    <property type="entry name" value="Homodimeric domain of signal transducing histidine kinase"/>
    <property type="match status" value="1"/>
</dbReference>
<dbReference type="InterPro" id="IPR005467">
    <property type="entry name" value="His_kinase_dom"/>
</dbReference>
<dbReference type="CDD" id="cd17569">
    <property type="entry name" value="REC_HupR-like"/>
    <property type="match status" value="1"/>
</dbReference>
<organism evidence="11">
    <name type="scientific">uncultured Phycisphaerae bacterium</name>
    <dbReference type="NCBI Taxonomy" id="904963"/>
    <lineage>
        <taxon>Bacteria</taxon>
        <taxon>Pseudomonadati</taxon>
        <taxon>Planctomycetota</taxon>
        <taxon>Phycisphaerae</taxon>
        <taxon>environmental samples</taxon>
    </lineage>
</organism>
<feature type="region of interest" description="Disordered" evidence="8">
    <location>
        <begin position="382"/>
        <end position="420"/>
    </location>
</feature>
<sequence>MATRHTILVVDDEADVVKSVQDLLRFDYRVLGATSAADGLRLMQENDVHIVMSDQRMPETTGVEFLTKLRGEHPDAMRLLFTGYADIRAVIEAINQGNVFRYITKPWDPDELEAVIRQACERYDLIVERKKLLDMLQVQNRELERANAELTQSNVLKHAFIQVASHELRTPLTILLGLARLAGKAAGAQEPLKGWLERIESAGRRLQLLVDQIISMLVANRFERPLKREATDLPALLKAAADDVRPFVELRGQTLSVDAAPDLGAIAVEGPRIRDAVNHLLLNAIKFTPDGGQIGLAGARTADGGAAIRVSDTGAGIDPAERDRLFEPFFTGFDVSHHSSGVFEHGRKGLGLGLSVVKAFVESHGGRIDVDSEAGRGTTFTITLPRDGGNDGGGGGAGGNGAGNGTAGATPAAPAAATRA</sequence>
<dbReference type="InterPro" id="IPR011006">
    <property type="entry name" value="CheY-like_superfamily"/>
</dbReference>
<dbReference type="SUPFAM" id="SSF52172">
    <property type="entry name" value="CheY-like"/>
    <property type="match status" value="1"/>
</dbReference>
<protein>
    <recommendedName>
        <fullName evidence="2">histidine kinase</fullName>
        <ecNumber evidence="2">2.7.13.3</ecNumber>
    </recommendedName>
</protein>
<dbReference type="SMART" id="SM00387">
    <property type="entry name" value="HATPase_c"/>
    <property type="match status" value="1"/>
</dbReference>
<reference evidence="11" key="1">
    <citation type="submission" date="2020-02" db="EMBL/GenBank/DDBJ databases">
        <authorList>
            <person name="Meier V. D."/>
        </authorList>
    </citation>
    <scope>NUCLEOTIDE SEQUENCE</scope>
    <source>
        <strain evidence="11">AVDCRST_MAG64</strain>
    </source>
</reference>
<keyword evidence="4" id="KW-0808">Transferase</keyword>
<dbReference type="InterPro" id="IPR001789">
    <property type="entry name" value="Sig_transdc_resp-reg_receiver"/>
</dbReference>
<dbReference type="Gene3D" id="3.30.565.10">
    <property type="entry name" value="Histidine kinase-like ATPase, C-terminal domain"/>
    <property type="match status" value="1"/>
</dbReference>
<feature type="compositionally biased region" description="Gly residues" evidence="8">
    <location>
        <begin position="390"/>
        <end position="406"/>
    </location>
</feature>
<dbReference type="CDD" id="cd00082">
    <property type="entry name" value="HisKA"/>
    <property type="match status" value="1"/>
</dbReference>
<dbReference type="SMART" id="SM00448">
    <property type="entry name" value="REC"/>
    <property type="match status" value="1"/>
</dbReference>
<feature type="modified residue" description="4-aspartylphosphate" evidence="6">
    <location>
        <position position="54"/>
    </location>
</feature>
<dbReference type="InterPro" id="IPR004358">
    <property type="entry name" value="Sig_transdc_His_kin-like_C"/>
</dbReference>
<dbReference type="InterPro" id="IPR036097">
    <property type="entry name" value="HisK_dim/P_sf"/>
</dbReference>
<dbReference type="PANTHER" id="PTHR43047:SF72">
    <property type="entry name" value="OSMOSENSING HISTIDINE PROTEIN KINASE SLN1"/>
    <property type="match status" value="1"/>
</dbReference>
<dbReference type="Pfam" id="PF00072">
    <property type="entry name" value="Response_reg"/>
    <property type="match status" value="1"/>
</dbReference>
<keyword evidence="5" id="KW-0418">Kinase</keyword>
<dbReference type="InterPro" id="IPR036890">
    <property type="entry name" value="HATPase_C_sf"/>
</dbReference>